<dbReference type="GO" id="GO:0005634">
    <property type="term" value="C:nucleus"/>
    <property type="evidence" value="ECO:0007669"/>
    <property type="project" value="UniProtKB-SubCell"/>
</dbReference>
<dbReference type="GO" id="GO:0008821">
    <property type="term" value="F:crossover junction DNA endonuclease activity"/>
    <property type="evidence" value="ECO:0007669"/>
    <property type="project" value="TreeGrafter"/>
</dbReference>
<dbReference type="Gene3D" id="3.40.1620.30">
    <property type="entry name" value="ERCC4, Mus81-Eme1 complex, nuclease domain, subdomain 1"/>
    <property type="match status" value="1"/>
</dbReference>
<dbReference type="GO" id="GO:0031297">
    <property type="term" value="P:replication fork processing"/>
    <property type="evidence" value="ECO:0007669"/>
    <property type="project" value="TreeGrafter"/>
</dbReference>
<evidence type="ECO:0000256" key="3">
    <source>
        <dbReference type="ARBA" id="ARBA00022763"/>
    </source>
</evidence>
<evidence type="ECO:0000313" key="9">
    <source>
        <dbReference type="EMBL" id="KAF5881818.1"/>
    </source>
</evidence>
<organism evidence="9 10">
    <name type="scientific">Clarias magur</name>
    <name type="common">Asian catfish</name>
    <name type="synonym">Macropteronotus magur</name>
    <dbReference type="NCBI Taxonomy" id="1594786"/>
    <lineage>
        <taxon>Eukaryota</taxon>
        <taxon>Metazoa</taxon>
        <taxon>Chordata</taxon>
        <taxon>Craniata</taxon>
        <taxon>Vertebrata</taxon>
        <taxon>Euteleostomi</taxon>
        <taxon>Actinopterygii</taxon>
        <taxon>Neopterygii</taxon>
        <taxon>Teleostei</taxon>
        <taxon>Ostariophysi</taxon>
        <taxon>Siluriformes</taxon>
        <taxon>Clariidae</taxon>
        <taxon>Clarias</taxon>
    </lineage>
</organism>
<feature type="compositionally biased region" description="Acidic residues" evidence="7">
    <location>
        <begin position="29"/>
        <end position="46"/>
    </location>
</feature>
<dbReference type="PANTHER" id="PTHR21077">
    <property type="entry name" value="EME1 PROTEIN"/>
    <property type="match status" value="1"/>
</dbReference>
<proteinExistence type="inferred from homology"/>
<feature type="compositionally biased region" description="Basic and acidic residues" evidence="7">
    <location>
        <begin position="71"/>
        <end position="95"/>
    </location>
</feature>
<reference evidence="9" key="1">
    <citation type="submission" date="2020-07" db="EMBL/GenBank/DDBJ databases">
        <title>Clarias magur genome sequencing, assembly and annotation.</title>
        <authorList>
            <person name="Kushwaha B."/>
            <person name="Kumar R."/>
            <person name="Das P."/>
            <person name="Joshi C.G."/>
            <person name="Kumar D."/>
            <person name="Nagpure N.S."/>
            <person name="Pandey M."/>
            <person name="Agarwal S."/>
            <person name="Srivastava S."/>
            <person name="Singh M."/>
            <person name="Sahoo L."/>
            <person name="Jayasankar P."/>
            <person name="Meher P.K."/>
            <person name="Koringa P.G."/>
            <person name="Iquebal M.A."/>
            <person name="Das S.P."/>
            <person name="Bit A."/>
            <person name="Patnaik S."/>
            <person name="Patel N."/>
            <person name="Shah T.M."/>
            <person name="Hinsu A."/>
            <person name="Jena J.K."/>
        </authorList>
    </citation>
    <scope>NUCLEOTIDE SEQUENCE</scope>
    <source>
        <strain evidence="9">CIFAMagur01</strain>
        <tissue evidence="9">Testis</tissue>
    </source>
</reference>
<accession>A0A8J4WPI3</accession>
<feature type="domain" description="ERCC4" evidence="8">
    <location>
        <begin position="311"/>
        <end position="558"/>
    </location>
</feature>
<dbReference type="FunFam" id="1.10.150.670:FF:000002">
    <property type="entry name" value="Crossover junction endonuclease EME1"/>
    <property type="match status" value="1"/>
</dbReference>
<dbReference type="GO" id="GO:0048476">
    <property type="term" value="C:Holliday junction resolvase complex"/>
    <property type="evidence" value="ECO:0007669"/>
    <property type="project" value="InterPro"/>
</dbReference>
<dbReference type="Pfam" id="PF21292">
    <property type="entry name" value="EME1-MUS81_C"/>
    <property type="match status" value="1"/>
</dbReference>
<keyword evidence="9" id="KW-0255">Endonuclease</keyword>
<feature type="compositionally biased region" description="Polar residues" evidence="7">
    <location>
        <begin position="215"/>
        <end position="231"/>
    </location>
</feature>
<evidence type="ECO:0000259" key="8">
    <source>
        <dbReference type="SMART" id="SM00891"/>
    </source>
</evidence>
<keyword evidence="3" id="KW-0227">DNA damage</keyword>
<dbReference type="OrthoDB" id="343092at2759"/>
<dbReference type="Proteomes" id="UP000727407">
    <property type="component" value="Unassembled WGS sequence"/>
</dbReference>
<comment type="similarity">
    <text evidence="2">Belongs to the EME1/MMS4 family.</text>
</comment>
<keyword evidence="9" id="KW-0540">Nuclease</keyword>
<evidence type="ECO:0000313" key="10">
    <source>
        <dbReference type="Proteomes" id="UP000727407"/>
    </source>
</evidence>
<evidence type="ECO:0000256" key="5">
    <source>
        <dbReference type="ARBA" id="ARBA00023204"/>
    </source>
</evidence>
<feature type="region of interest" description="Disordered" evidence="7">
    <location>
        <begin position="1"/>
        <end position="174"/>
    </location>
</feature>
<dbReference type="InterPro" id="IPR033310">
    <property type="entry name" value="Mms4/EME1/EME2"/>
</dbReference>
<evidence type="ECO:0000256" key="2">
    <source>
        <dbReference type="ARBA" id="ARBA00005313"/>
    </source>
</evidence>
<feature type="region of interest" description="Disordered" evidence="7">
    <location>
        <begin position="245"/>
        <end position="274"/>
    </location>
</feature>
<comment type="caution">
    <text evidence="9">The sequence shown here is derived from an EMBL/GenBank/DDBJ whole genome shotgun (WGS) entry which is preliminary data.</text>
</comment>
<evidence type="ECO:0000256" key="6">
    <source>
        <dbReference type="ARBA" id="ARBA00023242"/>
    </source>
</evidence>
<keyword evidence="9" id="KW-0378">Hydrolase</keyword>
<evidence type="ECO:0000256" key="1">
    <source>
        <dbReference type="ARBA" id="ARBA00004123"/>
    </source>
</evidence>
<feature type="compositionally biased region" description="Pro residues" evidence="7">
    <location>
        <begin position="257"/>
        <end position="269"/>
    </location>
</feature>
<name>A0A8J4WPI3_CLAMG</name>
<sequence length="612" mass="69983">MSDLKLKRAPSWEISDSDPEDQPGTGTAEPEDEPGTDTTEPEDEPGSDYAELEYQQGTGTAKPEYQQGTDYIEHEYQQGTDYTEHEYQHGTDYTEHGYQQGTDYTEHEYQQGTGTAKPEYQQGTDYTEHEYQQGTDYTELEYQEGTDYTEHGYQQGTGTAKPEYQQGTDYTEHEYQQGTYYREHEYQQGTYYREHEYQQGTDYTEHEYQPGFSEPQDQPSTSTTKLKDWSSTAWDQEIQSTPWTPWTLSTPRWEEPAPAPAPAPAPVPAPGGMRRWAVGGRERLKEEQKMRKEEAERIKKLKPEEYLKTVTINIHPALLQDPGSEVLLSTLTFLEWRNRIEEHDLTHSISWSRTHPDGDGRVLEEDQILMVVTQMDFMDIMISVRQALIGQSEEAESLFHPLSAYLNRKTGVIVSLLVTGGQLCREVSSEAGDDEDEVCPRSQFGLQHTDIEEVLVYLQLYKNVTVHFLLDWQEVTNHMCTVTNALSKRPIKSLRETSDLGFCVTGSWAAGVRVDRSGRGLSRVWTRQIHQLHRVSAAMAAAVTTAYPSPRLLMKAYKKVVTEDKQRFLLADLTARGGTKERRLGPQLSNRVHRMMTSQNPGLILDEGFVRK</sequence>
<dbReference type="SMART" id="SM00891">
    <property type="entry name" value="ERCC4"/>
    <property type="match status" value="1"/>
</dbReference>
<keyword evidence="6" id="KW-0539">Nucleus</keyword>
<keyword evidence="5" id="KW-0234">DNA repair</keyword>
<gene>
    <name evidence="9" type="primary">eme2</name>
    <name evidence="9" type="ORF">DAT39_023097</name>
</gene>
<dbReference type="InterPro" id="IPR006166">
    <property type="entry name" value="ERCC4_domain"/>
</dbReference>
<dbReference type="AlphaFoldDB" id="A0A8J4WPI3"/>
<dbReference type="GO" id="GO:0006302">
    <property type="term" value="P:double-strand break repair"/>
    <property type="evidence" value="ECO:0007669"/>
    <property type="project" value="TreeGrafter"/>
</dbReference>
<evidence type="ECO:0000256" key="4">
    <source>
        <dbReference type="ARBA" id="ARBA00023172"/>
    </source>
</evidence>
<dbReference type="Gene3D" id="4.10.800.30">
    <property type="entry name" value="ERCC4, Mus81-Eme1 complex, nuclease domain, subdomain 2"/>
    <property type="match status" value="1"/>
</dbReference>
<dbReference type="GO" id="GO:0003677">
    <property type="term" value="F:DNA binding"/>
    <property type="evidence" value="ECO:0007669"/>
    <property type="project" value="InterPro"/>
</dbReference>
<keyword evidence="10" id="KW-1185">Reference proteome</keyword>
<protein>
    <submittedName>
        <fullName evidence="9">Putative crossover junction endonuclease EME2</fullName>
    </submittedName>
</protein>
<feature type="region of interest" description="Disordered" evidence="7">
    <location>
        <begin position="206"/>
        <end position="231"/>
    </location>
</feature>
<dbReference type="GO" id="GO:0000712">
    <property type="term" value="P:resolution of meiotic recombination intermediates"/>
    <property type="evidence" value="ECO:0007669"/>
    <property type="project" value="TreeGrafter"/>
</dbReference>
<dbReference type="Gene3D" id="1.10.150.670">
    <property type="entry name" value="Crossover junction endonuclease EME1, DNA-binding domain"/>
    <property type="match status" value="1"/>
</dbReference>
<evidence type="ECO:0000256" key="7">
    <source>
        <dbReference type="SAM" id="MobiDB-lite"/>
    </source>
</evidence>
<keyword evidence="4" id="KW-0233">DNA recombination</keyword>
<dbReference type="InterPro" id="IPR042530">
    <property type="entry name" value="EME1/EME2_C"/>
</dbReference>
<dbReference type="EMBL" id="QNUK01001424">
    <property type="protein sequence ID" value="KAF5881818.1"/>
    <property type="molecule type" value="Genomic_DNA"/>
</dbReference>
<dbReference type="InterPro" id="IPR043086">
    <property type="entry name" value="EME1_nucdom_sub1"/>
</dbReference>
<dbReference type="GO" id="GO:0031573">
    <property type="term" value="P:mitotic intra-S DNA damage checkpoint signaling"/>
    <property type="evidence" value="ECO:0007669"/>
    <property type="project" value="TreeGrafter"/>
</dbReference>
<dbReference type="PANTHER" id="PTHR21077:SF6">
    <property type="entry name" value="CROSSOVER JUNCTION ENDONUCLEASE EME2-RELATED"/>
    <property type="match status" value="1"/>
</dbReference>
<comment type="subcellular location">
    <subcellularLocation>
        <location evidence="1">Nucleus</location>
    </subcellularLocation>
</comment>
<dbReference type="InterPro" id="IPR043087">
    <property type="entry name" value="Eme1_nucdom_sub2"/>
</dbReference>